<dbReference type="RefSeq" id="WP_265419672.1">
    <property type="nucleotide sequence ID" value="NZ_CP093443.1"/>
</dbReference>
<feature type="region of interest" description="Disordered" evidence="1">
    <location>
        <begin position="98"/>
        <end position="125"/>
    </location>
</feature>
<keyword evidence="3" id="KW-1185">Reference proteome</keyword>
<reference evidence="2" key="1">
    <citation type="submission" date="2022-03" db="EMBL/GenBank/DDBJ databases">
        <title>Brevibacterium spongiae sp. nov., isolated from marine sponge.</title>
        <authorList>
            <person name="Li Z."/>
            <person name="Zhang M."/>
        </authorList>
    </citation>
    <scope>NUCLEOTIDE SEQUENCE</scope>
    <source>
        <strain evidence="2">WHS-Z9</strain>
    </source>
</reference>
<dbReference type="Proteomes" id="UP001064879">
    <property type="component" value="Chromosome"/>
</dbReference>
<sequence length="194" mass="21397">MEREAELLESREDAVRRLLPAFLNLAALEFGRLDEEFDTKEWGDTAEKCLDAMETVAQAYAHRLQRAIDQWNHVAEALLDMSHGLPGHDTEIHDAAQDMEPNSTDSSGPPAESAGPVIKRLGPTASGGYTGIEVNGREIEMVSRHETIDEFLTALESGMREILAEARKGLLSGSDCSTEVVLDPSPSHRIWRES</sequence>
<evidence type="ECO:0008006" key="4">
    <source>
        <dbReference type="Google" id="ProtNLM"/>
    </source>
</evidence>
<accession>A0ABY5SWM9</accession>
<evidence type="ECO:0000313" key="3">
    <source>
        <dbReference type="Proteomes" id="UP001064879"/>
    </source>
</evidence>
<evidence type="ECO:0000256" key="1">
    <source>
        <dbReference type="SAM" id="MobiDB-lite"/>
    </source>
</evidence>
<dbReference type="EMBL" id="CP093443">
    <property type="protein sequence ID" value="UVI37114.1"/>
    <property type="molecule type" value="Genomic_DNA"/>
</dbReference>
<organism evidence="2 3">
    <name type="scientific">Brevibacterium spongiae</name>
    <dbReference type="NCBI Taxonomy" id="2909672"/>
    <lineage>
        <taxon>Bacteria</taxon>
        <taxon>Bacillati</taxon>
        <taxon>Actinomycetota</taxon>
        <taxon>Actinomycetes</taxon>
        <taxon>Micrococcales</taxon>
        <taxon>Brevibacteriaceae</taxon>
        <taxon>Brevibacterium</taxon>
    </lineage>
</organism>
<name>A0ABY5SWM9_9MICO</name>
<evidence type="ECO:0000313" key="2">
    <source>
        <dbReference type="EMBL" id="UVI37114.1"/>
    </source>
</evidence>
<gene>
    <name evidence="2" type="ORF">L1F31_05525</name>
</gene>
<proteinExistence type="predicted"/>
<protein>
    <recommendedName>
        <fullName evidence="4">WXG100 family type VII secretion target</fullName>
    </recommendedName>
</protein>